<dbReference type="AlphaFoldDB" id="A0A3M0HZ09"/>
<evidence type="ECO:0008006" key="3">
    <source>
        <dbReference type="Google" id="ProtNLM"/>
    </source>
</evidence>
<accession>A0A3M0HZ09</accession>
<keyword evidence="2" id="KW-1185">Reference proteome</keyword>
<evidence type="ECO:0000313" key="1">
    <source>
        <dbReference type="EMBL" id="RMB81438.1"/>
    </source>
</evidence>
<comment type="caution">
    <text evidence="1">The sequence shown here is derived from an EMBL/GenBank/DDBJ whole genome shotgun (WGS) entry which is preliminary data.</text>
</comment>
<dbReference type="Proteomes" id="UP000270471">
    <property type="component" value="Unassembled WGS sequence"/>
</dbReference>
<proteinExistence type="predicted"/>
<protein>
    <recommendedName>
        <fullName evidence="3">DUF1877 domain-containing protein</fullName>
    </recommendedName>
</protein>
<name>A0A3M0HZ09_9ACTN</name>
<dbReference type="OrthoDB" id="3537879at2"/>
<gene>
    <name evidence="1" type="ORF">CTZ28_35070</name>
</gene>
<organism evidence="1 2">
    <name type="scientific">Streptomyces shenzhenensis</name>
    <dbReference type="NCBI Taxonomy" id="943815"/>
    <lineage>
        <taxon>Bacteria</taxon>
        <taxon>Bacillati</taxon>
        <taxon>Actinomycetota</taxon>
        <taxon>Actinomycetes</taxon>
        <taxon>Kitasatosporales</taxon>
        <taxon>Streptomycetaceae</taxon>
        <taxon>Streptomyces</taxon>
    </lineage>
</organism>
<dbReference type="RefSeq" id="WP_121893812.1">
    <property type="nucleotide sequence ID" value="NZ_PENI01000031.1"/>
</dbReference>
<evidence type="ECO:0000313" key="2">
    <source>
        <dbReference type="Proteomes" id="UP000270471"/>
    </source>
</evidence>
<reference evidence="1 2" key="1">
    <citation type="submission" date="2017-11" db="EMBL/GenBank/DDBJ databases">
        <title>Draft genome of actinobacteria isolated from guarana (Paullinia cupana (Mart.) Ducke.</title>
        <authorList>
            <person name="Siqueira K.A."/>
            <person name="Liotti R.G."/>
            <person name="Mendes T.A.O."/>
            <person name="Soares M.A."/>
        </authorList>
    </citation>
    <scope>NUCLEOTIDE SEQUENCE [LARGE SCALE GENOMIC DNA]</scope>
    <source>
        <strain evidence="1 2">193</strain>
    </source>
</reference>
<dbReference type="EMBL" id="PENI01000031">
    <property type="protein sequence ID" value="RMB81438.1"/>
    <property type="molecule type" value="Genomic_DNA"/>
</dbReference>
<sequence length="165" mass="18195">MGVLTDYFRAADAASVVQALEQTDGESPVVGPERPVFDGVEAKGVDPAVVLAMLIAAIQQIPWRVDLVKETTVWPAFPAPGPDNLEDEDNPWVTGPWVSELHPLTRDTLAAVRDSEVPTIVARWVEAEELHGARVEDMQPLAEELILLARRARKASEQLYCWMSL</sequence>